<reference evidence="1 2" key="1">
    <citation type="submission" date="2023-12" db="EMBL/GenBank/DDBJ databases">
        <title>the genome sequence of Hyalangium sp. s54d21.</title>
        <authorList>
            <person name="Zhang X."/>
        </authorList>
    </citation>
    <scope>NUCLEOTIDE SEQUENCE [LARGE SCALE GENOMIC DNA]</scope>
    <source>
        <strain evidence="2">s54d21</strain>
    </source>
</reference>
<comment type="caution">
    <text evidence="1">The sequence shown here is derived from an EMBL/GenBank/DDBJ whole genome shotgun (WGS) entry which is preliminary data.</text>
</comment>
<sequence>MAPPFDYSLYCDPQGKLVGERSAVLLVYRSSHLERVYADAQLGTARALTLFAQLEHTVQSSGEVLANRASGLVCHSLPACTVKWHFLEELMPSRGPGGMRLRQLMADSFSRQARLQNVKNAVIAGALTVLLSTTVVKASAAGAAEAEAGAAEAGATATEAAQLARQVSLDPRLVLPRGEARLAVEEVSALEARLPEALKAAARHPPQVEVLARLRPSLEHPPVGMSANAPRWIRYVEYWERRYEHLASHSGRTELKSPLTWESYSTLLGRFQRALEFQRSTTQALQQEALASGQRQWLRGMERPIVAENVGLAHEGTSTLSYVDQLVVDQASLRPGMRPSLHTFSNKQHHFSAVNERDAIKQVRLDISEAQTKYGGTVEVRRPGHPLFGRKVVVSRVHLVYDGTGISPAFMETLSVEARTRGVSLHFHVP</sequence>
<keyword evidence="2" id="KW-1185">Reference proteome</keyword>
<evidence type="ECO:0000313" key="1">
    <source>
        <dbReference type="EMBL" id="MDY7230478.1"/>
    </source>
</evidence>
<name>A0ABU5HAG7_9BACT</name>
<evidence type="ECO:0000313" key="2">
    <source>
        <dbReference type="Proteomes" id="UP001291309"/>
    </source>
</evidence>
<dbReference type="EMBL" id="JAXIVS010000011">
    <property type="protein sequence ID" value="MDY7230478.1"/>
    <property type="molecule type" value="Genomic_DNA"/>
</dbReference>
<organism evidence="1 2">
    <name type="scientific">Hyalangium rubrum</name>
    <dbReference type="NCBI Taxonomy" id="3103134"/>
    <lineage>
        <taxon>Bacteria</taxon>
        <taxon>Pseudomonadati</taxon>
        <taxon>Myxococcota</taxon>
        <taxon>Myxococcia</taxon>
        <taxon>Myxococcales</taxon>
        <taxon>Cystobacterineae</taxon>
        <taxon>Archangiaceae</taxon>
        <taxon>Hyalangium</taxon>
    </lineage>
</organism>
<proteinExistence type="predicted"/>
<dbReference type="RefSeq" id="WP_321549200.1">
    <property type="nucleotide sequence ID" value="NZ_JAXIVS010000011.1"/>
</dbReference>
<gene>
    <name evidence="1" type="ORF">SYV04_29045</name>
</gene>
<dbReference type="Proteomes" id="UP001291309">
    <property type="component" value="Unassembled WGS sequence"/>
</dbReference>
<accession>A0ABU5HAG7</accession>
<protein>
    <submittedName>
        <fullName evidence="1">Uncharacterized protein</fullName>
    </submittedName>
</protein>